<keyword evidence="3" id="KW-1185">Reference proteome</keyword>
<dbReference type="AlphaFoldDB" id="T0QY33"/>
<evidence type="ECO:0000313" key="3">
    <source>
        <dbReference type="Proteomes" id="UP000030762"/>
    </source>
</evidence>
<dbReference type="EMBL" id="JH767501">
    <property type="protein sequence ID" value="EQC24673.1"/>
    <property type="molecule type" value="Genomic_DNA"/>
</dbReference>
<feature type="signal peptide" evidence="1">
    <location>
        <begin position="1"/>
        <end position="18"/>
    </location>
</feature>
<reference evidence="2 3" key="1">
    <citation type="submission" date="2012-04" db="EMBL/GenBank/DDBJ databases">
        <title>The Genome Sequence of Saprolegnia declina VS20.</title>
        <authorList>
            <consortium name="The Broad Institute Genome Sequencing Platform"/>
            <person name="Russ C."/>
            <person name="Nusbaum C."/>
            <person name="Tyler B."/>
            <person name="van West P."/>
            <person name="Dieguez-Uribeondo J."/>
            <person name="de Bruijn I."/>
            <person name="Tripathy S."/>
            <person name="Jiang R."/>
            <person name="Young S.K."/>
            <person name="Zeng Q."/>
            <person name="Gargeya S."/>
            <person name="Fitzgerald M."/>
            <person name="Haas B."/>
            <person name="Abouelleil A."/>
            <person name="Alvarado L."/>
            <person name="Arachchi H.M."/>
            <person name="Berlin A."/>
            <person name="Chapman S.B."/>
            <person name="Goldberg J."/>
            <person name="Griggs A."/>
            <person name="Gujja S."/>
            <person name="Hansen M."/>
            <person name="Howarth C."/>
            <person name="Imamovic A."/>
            <person name="Larimer J."/>
            <person name="McCowen C."/>
            <person name="Montmayeur A."/>
            <person name="Murphy C."/>
            <person name="Neiman D."/>
            <person name="Pearson M."/>
            <person name="Priest M."/>
            <person name="Roberts A."/>
            <person name="Saif S."/>
            <person name="Shea T."/>
            <person name="Sisk P."/>
            <person name="Sykes S."/>
            <person name="Wortman J."/>
            <person name="Nusbaum C."/>
            <person name="Birren B."/>
        </authorList>
    </citation>
    <scope>NUCLEOTIDE SEQUENCE [LARGE SCALE GENOMIC DNA]</scope>
    <source>
        <strain evidence="2 3">VS20</strain>
    </source>
</reference>
<dbReference type="OrthoDB" id="10332250at2759"/>
<dbReference type="RefSeq" id="XP_008621898.1">
    <property type="nucleotide sequence ID" value="XM_008623676.1"/>
</dbReference>
<keyword evidence="1" id="KW-0732">Signal</keyword>
<protein>
    <submittedName>
        <fullName evidence="2">Uncharacterized protein</fullName>
    </submittedName>
</protein>
<gene>
    <name evidence="2" type="ORF">SDRG_17434</name>
</gene>
<dbReference type="GeneID" id="19958161"/>
<dbReference type="InterPro" id="IPR052050">
    <property type="entry name" value="SecEffector_AnkRepeat"/>
</dbReference>
<dbReference type="InterPro" id="IPR036770">
    <property type="entry name" value="Ankyrin_rpt-contain_sf"/>
</dbReference>
<evidence type="ECO:0000313" key="2">
    <source>
        <dbReference type="EMBL" id="EQC24673.1"/>
    </source>
</evidence>
<proteinExistence type="predicted"/>
<name>T0QY33_SAPDV</name>
<dbReference type="OMA" id="ENEAHMS"/>
<dbReference type="Proteomes" id="UP000030762">
    <property type="component" value="Unassembled WGS sequence"/>
</dbReference>
<organism evidence="2 3">
    <name type="scientific">Saprolegnia diclina (strain VS20)</name>
    <dbReference type="NCBI Taxonomy" id="1156394"/>
    <lineage>
        <taxon>Eukaryota</taxon>
        <taxon>Sar</taxon>
        <taxon>Stramenopiles</taxon>
        <taxon>Oomycota</taxon>
        <taxon>Saprolegniomycetes</taxon>
        <taxon>Saprolegniales</taxon>
        <taxon>Saprolegniaceae</taxon>
        <taxon>Saprolegnia</taxon>
    </lineage>
</organism>
<dbReference type="InParanoid" id="T0QY33"/>
<dbReference type="Gene3D" id="1.25.40.20">
    <property type="entry name" value="Ankyrin repeat-containing domain"/>
    <property type="match status" value="1"/>
</dbReference>
<feature type="non-terminal residue" evidence="2">
    <location>
        <position position="313"/>
    </location>
</feature>
<evidence type="ECO:0000256" key="1">
    <source>
        <dbReference type="SAM" id="SignalP"/>
    </source>
</evidence>
<dbReference type="PANTHER" id="PTHR46586:SF3">
    <property type="entry name" value="ANKYRIN REPEAT-CONTAINING PROTEIN"/>
    <property type="match status" value="1"/>
</dbReference>
<feature type="chain" id="PRO_5004570103" evidence="1">
    <location>
        <begin position="19"/>
        <end position="313"/>
    </location>
</feature>
<sequence>MACLGVLMSAQLLPLVAAYQVGVNQDVLILKRLGHTSPGGDLGPVHALIAPWLDRVGFRFVRQLCPTLLLSYALEYGRVDLLCELVAIKTLCFARGHWTLRYGAWHRCASQHRHVKRHYTSDRNGNVRDFGGSCFYSKYGRDTISGSVRHFAVAACLGDHVDLLRFALENEAHMSPKTLVAIALRGGRLCIVQHLFEQGDIATFKAHHMRRAVASGSPDLVAFLLANSSGSMIAEAFQEAATQNQFALLQWLCTAYSEPVYWRIALDVAVADLQFDVIEYFATTLGFHLTPIGAARVQRRHQRDETADRKRKR</sequence>
<accession>T0QY33</accession>
<dbReference type="VEuPathDB" id="FungiDB:SDRG_17434"/>
<dbReference type="PANTHER" id="PTHR46586">
    <property type="entry name" value="ANKYRIN REPEAT-CONTAINING PROTEIN"/>
    <property type="match status" value="1"/>
</dbReference>